<name>A0A1I1XMZ6_9ACTN</name>
<evidence type="ECO:0000313" key="3">
    <source>
        <dbReference type="Proteomes" id="UP000198716"/>
    </source>
</evidence>
<dbReference type="InterPro" id="IPR011009">
    <property type="entry name" value="Kinase-like_dom_sf"/>
</dbReference>
<gene>
    <name evidence="2" type="ORF">SAMN04487819_107292</name>
</gene>
<dbReference type="Proteomes" id="UP000198716">
    <property type="component" value="Unassembled WGS sequence"/>
</dbReference>
<protein>
    <submittedName>
        <fullName evidence="2">Phosphotransferase enzyme family protein</fullName>
    </submittedName>
</protein>
<evidence type="ECO:0000313" key="2">
    <source>
        <dbReference type="EMBL" id="SFE08769.1"/>
    </source>
</evidence>
<keyword evidence="2" id="KW-0808">Transferase</keyword>
<dbReference type="AlphaFoldDB" id="A0A1I1XMZ6"/>
<dbReference type="InterPro" id="IPR051678">
    <property type="entry name" value="AGP_Transferase"/>
</dbReference>
<dbReference type="EMBL" id="FOMZ01000007">
    <property type="protein sequence ID" value="SFE08769.1"/>
    <property type="molecule type" value="Genomic_DNA"/>
</dbReference>
<dbReference type="PANTHER" id="PTHR21310">
    <property type="entry name" value="AMINOGLYCOSIDE PHOSPHOTRANSFERASE-RELATED-RELATED"/>
    <property type="match status" value="1"/>
</dbReference>
<dbReference type="InterPro" id="IPR008266">
    <property type="entry name" value="Tyr_kinase_AS"/>
</dbReference>
<feature type="domain" description="Aminoglycoside phosphotransferase" evidence="1">
    <location>
        <begin position="54"/>
        <end position="247"/>
    </location>
</feature>
<proteinExistence type="predicted"/>
<dbReference type="Gene3D" id="3.90.1200.10">
    <property type="match status" value="1"/>
</dbReference>
<dbReference type="GO" id="GO:0004672">
    <property type="term" value="F:protein kinase activity"/>
    <property type="evidence" value="ECO:0007669"/>
    <property type="project" value="InterPro"/>
</dbReference>
<organism evidence="2 3">
    <name type="scientific">Actinopolyspora alba</name>
    <dbReference type="NCBI Taxonomy" id="673379"/>
    <lineage>
        <taxon>Bacteria</taxon>
        <taxon>Bacillati</taxon>
        <taxon>Actinomycetota</taxon>
        <taxon>Actinomycetes</taxon>
        <taxon>Actinopolysporales</taxon>
        <taxon>Actinopolysporaceae</taxon>
        <taxon>Actinopolyspora</taxon>
        <taxon>Actinopolyspora alba group</taxon>
    </lineage>
</organism>
<reference evidence="3" key="1">
    <citation type="submission" date="2016-10" db="EMBL/GenBank/DDBJ databases">
        <authorList>
            <person name="Varghese N."/>
            <person name="Submissions S."/>
        </authorList>
    </citation>
    <scope>NUCLEOTIDE SEQUENCE [LARGE SCALE GENOMIC DNA]</scope>
    <source>
        <strain evidence="3">DSM 45004</strain>
    </source>
</reference>
<accession>A0A1I1XMZ6</accession>
<evidence type="ECO:0000259" key="1">
    <source>
        <dbReference type="Pfam" id="PF01636"/>
    </source>
</evidence>
<sequence length="304" mass="33036">MDDDTTSNDEEVSSELAEAIDSARLAATAAVGTTFASHALVGYGGRSAIFLAEHAVLKVYTHRGQERCHREAAGLRAAAHAPELRVPDMLAHDEQAGQLPWLATTRLNGTQPSPHEATTTLGQVAAQLHSLPGELLAAMPEHRRRLRELPDGTSPTHRAGAQLDTALAEATPAAETRCTRERGFVHGDFSRRNILLADGEHPGVIDFEGSGIGCRYEDLGTLVLHESLLGTHDRRVLLAAYDTERRRWIPTAAPVSGDHLAYHLALRARWILQWAIDLDPELAEQVTALVPWLLASLHDTGQVL</sequence>
<dbReference type="Pfam" id="PF01636">
    <property type="entry name" value="APH"/>
    <property type="match status" value="1"/>
</dbReference>
<dbReference type="InterPro" id="IPR002575">
    <property type="entry name" value="Aminoglycoside_PTrfase"/>
</dbReference>
<keyword evidence="3" id="KW-1185">Reference proteome</keyword>
<dbReference type="RefSeq" id="WP_092927434.1">
    <property type="nucleotide sequence ID" value="NZ_FOMZ01000007.1"/>
</dbReference>
<dbReference type="PROSITE" id="PS00109">
    <property type="entry name" value="PROTEIN_KINASE_TYR"/>
    <property type="match status" value="1"/>
</dbReference>
<dbReference type="SUPFAM" id="SSF56112">
    <property type="entry name" value="Protein kinase-like (PK-like)"/>
    <property type="match status" value="1"/>
</dbReference>